<sequence>MPGEFDQFDGACTAVARKPGWPRLHFLRHRCGPPLISAASASEGAGVNNTFHHNGLFSQGCWFRKRRFILIPPRFLRRKPLHSPCTLNAKRLCVPLLKDI</sequence>
<dbReference type="AlphaFoldDB" id="A0A9Q1EC92"/>
<evidence type="ECO:0000313" key="1">
    <source>
        <dbReference type="EMBL" id="KAJ8336096.1"/>
    </source>
</evidence>
<gene>
    <name evidence="1" type="ORF">SKAU_G00394390</name>
</gene>
<protein>
    <submittedName>
        <fullName evidence="1">Uncharacterized protein</fullName>
    </submittedName>
</protein>
<organism evidence="1 2">
    <name type="scientific">Synaphobranchus kaupii</name>
    <name type="common">Kaup's arrowtooth eel</name>
    <dbReference type="NCBI Taxonomy" id="118154"/>
    <lineage>
        <taxon>Eukaryota</taxon>
        <taxon>Metazoa</taxon>
        <taxon>Chordata</taxon>
        <taxon>Craniata</taxon>
        <taxon>Vertebrata</taxon>
        <taxon>Euteleostomi</taxon>
        <taxon>Actinopterygii</taxon>
        <taxon>Neopterygii</taxon>
        <taxon>Teleostei</taxon>
        <taxon>Anguilliformes</taxon>
        <taxon>Synaphobranchidae</taxon>
        <taxon>Synaphobranchus</taxon>
    </lineage>
</organism>
<proteinExistence type="predicted"/>
<keyword evidence="2" id="KW-1185">Reference proteome</keyword>
<name>A0A9Q1EC92_SYNKA</name>
<comment type="caution">
    <text evidence="1">The sequence shown here is derived from an EMBL/GenBank/DDBJ whole genome shotgun (WGS) entry which is preliminary data.</text>
</comment>
<evidence type="ECO:0000313" key="2">
    <source>
        <dbReference type="Proteomes" id="UP001152622"/>
    </source>
</evidence>
<dbReference type="Proteomes" id="UP001152622">
    <property type="component" value="Chromosome 20"/>
</dbReference>
<accession>A0A9Q1EC92</accession>
<dbReference type="EMBL" id="JAINUF010000020">
    <property type="protein sequence ID" value="KAJ8336096.1"/>
    <property type="molecule type" value="Genomic_DNA"/>
</dbReference>
<reference evidence="1" key="1">
    <citation type="journal article" date="2023" name="Science">
        <title>Genome structures resolve the early diversification of teleost fishes.</title>
        <authorList>
            <person name="Parey E."/>
            <person name="Louis A."/>
            <person name="Montfort J."/>
            <person name="Bouchez O."/>
            <person name="Roques C."/>
            <person name="Iampietro C."/>
            <person name="Lluch J."/>
            <person name="Castinel A."/>
            <person name="Donnadieu C."/>
            <person name="Desvignes T."/>
            <person name="Floi Bucao C."/>
            <person name="Jouanno E."/>
            <person name="Wen M."/>
            <person name="Mejri S."/>
            <person name="Dirks R."/>
            <person name="Jansen H."/>
            <person name="Henkel C."/>
            <person name="Chen W.J."/>
            <person name="Zahm M."/>
            <person name="Cabau C."/>
            <person name="Klopp C."/>
            <person name="Thompson A.W."/>
            <person name="Robinson-Rechavi M."/>
            <person name="Braasch I."/>
            <person name="Lecointre G."/>
            <person name="Bobe J."/>
            <person name="Postlethwait J.H."/>
            <person name="Berthelot C."/>
            <person name="Roest Crollius H."/>
            <person name="Guiguen Y."/>
        </authorList>
    </citation>
    <scope>NUCLEOTIDE SEQUENCE</scope>
    <source>
        <strain evidence="1">WJC10195</strain>
    </source>
</reference>